<dbReference type="Proteomes" id="UP001057738">
    <property type="component" value="Chromosome"/>
</dbReference>
<proteinExistence type="predicted"/>
<protein>
    <submittedName>
        <fullName evidence="3">Uncharacterized protein</fullName>
    </submittedName>
</protein>
<keyword evidence="2" id="KW-0472">Membrane</keyword>
<feature type="region of interest" description="Disordered" evidence="1">
    <location>
        <begin position="1"/>
        <end position="32"/>
    </location>
</feature>
<keyword evidence="2" id="KW-1133">Transmembrane helix</keyword>
<name>A0ABY5PPZ2_9ACTN</name>
<keyword evidence="2" id="KW-0812">Transmembrane</keyword>
<accession>A0ABY5PPZ2</accession>
<dbReference type="RefSeq" id="WP_183066098.1">
    <property type="nucleotide sequence ID" value="NZ_CP102514.1"/>
</dbReference>
<feature type="transmembrane region" description="Helical" evidence="2">
    <location>
        <begin position="58"/>
        <end position="76"/>
    </location>
</feature>
<feature type="transmembrane region" description="Helical" evidence="2">
    <location>
        <begin position="33"/>
        <end position="52"/>
    </location>
</feature>
<reference evidence="3" key="1">
    <citation type="submission" date="2022-08" db="EMBL/GenBank/DDBJ databases">
        <authorList>
            <person name="Tian L."/>
        </authorList>
    </citation>
    <scope>NUCLEOTIDE SEQUENCE</scope>
    <source>
        <strain evidence="3">CM253</strain>
    </source>
</reference>
<feature type="compositionally biased region" description="Basic residues" evidence="1">
    <location>
        <begin position="13"/>
        <end position="22"/>
    </location>
</feature>
<keyword evidence="4" id="KW-1185">Reference proteome</keyword>
<gene>
    <name evidence="3" type="ORF">NRK68_01355</name>
</gene>
<dbReference type="EMBL" id="CP102514">
    <property type="protein sequence ID" value="UUY45977.1"/>
    <property type="molecule type" value="Genomic_DNA"/>
</dbReference>
<evidence type="ECO:0000313" key="4">
    <source>
        <dbReference type="Proteomes" id="UP001057738"/>
    </source>
</evidence>
<sequence length="85" mass="8584">MPHRDETHPVRPALRRSPRRCGRSPGKDRSGRPGAVLALALAAALGAAVAGALLPHGLLLAAGLIAAAVAVIRSGTAGRDGERLP</sequence>
<organism evidence="3 4">
    <name type="scientific">Streptomyces yangpuensis</name>
    <dbReference type="NCBI Taxonomy" id="1648182"/>
    <lineage>
        <taxon>Bacteria</taxon>
        <taxon>Bacillati</taxon>
        <taxon>Actinomycetota</taxon>
        <taxon>Actinomycetes</taxon>
        <taxon>Kitasatosporales</taxon>
        <taxon>Streptomycetaceae</taxon>
        <taxon>Streptomyces</taxon>
    </lineage>
</organism>
<evidence type="ECO:0000256" key="1">
    <source>
        <dbReference type="SAM" id="MobiDB-lite"/>
    </source>
</evidence>
<evidence type="ECO:0000313" key="3">
    <source>
        <dbReference type="EMBL" id="UUY45977.1"/>
    </source>
</evidence>
<dbReference type="GeneID" id="95572084"/>
<evidence type="ECO:0000256" key="2">
    <source>
        <dbReference type="SAM" id="Phobius"/>
    </source>
</evidence>